<evidence type="ECO:0000313" key="2">
    <source>
        <dbReference type="EMBL" id="SEF59915.1"/>
    </source>
</evidence>
<accession>A0A1H5TAR3</accession>
<evidence type="ECO:0008006" key="4">
    <source>
        <dbReference type="Google" id="ProtNLM"/>
    </source>
</evidence>
<keyword evidence="1" id="KW-0732">Signal</keyword>
<protein>
    <recommendedName>
        <fullName evidence="4">Lipoprotein</fullName>
    </recommendedName>
</protein>
<feature type="signal peptide" evidence="1">
    <location>
        <begin position="1"/>
        <end position="21"/>
    </location>
</feature>
<dbReference type="PROSITE" id="PS51257">
    <property type="entry name" value="PROKAR_LIPOPROTEIN"/>
    <property type="match status" value="1"/>
</dbReference>
<name>A0A1H5TAR3_XYLRU</name>
<feature type="chain" id="PRO_5009284857" description="Lipoprotein" evidence="1">
    <location>
        <begin position="22"/>
        <end position="451"/>
    </location>
</feature>
<evidence type="ECO:0000313" key="3">
    <source>
        <dbReference type="Proteomes" id="UP000236735"/>
    </source>
</evidence>
<sequence length="451" mass="50389">MKKYLMTGLAAIALAATTASCSKNEDLYNSNAEIDQQKQAYSDAFKAKYGTIASNHTWGFDKVRTRTRAADTDAKLWAGKSEYEGIVIPKPINQGGNPNEAAEVIAEFSKVRREPSPINLNFTDFFVQQVYKGVASYSSWKKQDGTVQTGIVGSNQMDQLACGPNHDHIRNFNYGDYSGGKYDQVWTGALSGPNLNTDKVYQDDQMMLMVGSSTSQFSFHNSWSEPQHWYDHNYYILEWKGSYYVGFDFESESNETQQVGKGYLKGDKFVDRDYIFNDWIVKITPAYPVNEPDKVVKETGRIICEDLGTVDDFDFNDIVFDATIYTDGTCDITILSAGGTLDVTVAGEDIHSHTGTMNTNCNYVLPTKTGYARLIDIPIVVSKKNNAGEVVSYELAATAGAAPQKICVPKSYKWCVERTNIEEAHPQFTNWVNKNDIDTWATNYVVGKVIE</sequence>
<dbReference type="Proteomes" id="UP000236735">
    <property type="component" value="Unassembled WGS sequence"/>
</dbReference>
<dbReference type="RefSeq" id="WP_103915292.1">
    <property type="nucleotide sequence ID" value="NZ_FNUV01000002.1"/>
</dbReference>
<reference evidence="2 3" key="1">
    <citation type="submission" date="2016-10" db="EMBL/GenBank/DDBJ databases">
        <authorList>
            <person name="de Groot N.N."/>
        </authorList>
    </citation>
    <scope>NUCLEOTIDE SEQUENCE [LARGE SCALE GENOMIC DNA]</scope>
    <source>
        <strain evidence="2 3">AR32</strain>
    </source>
</reference>
<organism evidence="2 3">
    <name type="scientific">Xylanibacter ruminicola</name>
    <name type="common">Prevotella ruminicola</name>
    <dbReference type="NCBI Taxonomy" id="839"/>
    <lineage>
        <taxon>Bacteria</taxon>
        <taxon>Pseudomonadati</taxon>
        <taxon>Bacteroidota</taxon>
        <taxon>Bacteroidia</taxon>
        <taxon>Bacteroidales</taxon>
        <taxon>Prevotellaceae</taxon>
        <taxon>Xylanibacter</taxon>
    </lineage>
</organism>
<proteinExistence type="predicted"/>
<dbReference type="AlphaFoldDB" id="A0A1H5TAR3"/>
<dbReference type="EMBL" id="FNUV01000002">
    <property type="protein sequence ID" value="SEF59915.1"/>
    <property type="molecule type" value="Genomic_DNA"/>
</dbReference>
<evidence type="ECO:0000256" key="1">
    <source>
        <dbReference type="SAM" id="SignalP"/>
    </source>
</evidence>
<gene>
    <name evidence="2" type="ORF">SAMN05216354_0964</name>
</gene>